<evidence type="ECO:0000259" key="1">
    <source>
        <dbReference type="Pfam" id="PF13470"/>
    </source>
</evidence>
<dbReference type="InterPro" id="IPR029060">
    <property type="entry name" value="PIN-like_dom_sf"/>
</dbReference>
<name>A0A1I0SI37_9SPHI</name>
<dbReference type="AlphaFoldDB" id="A0A1I0SI37"/>
<accession>A0A1I0SI37</accession>
<dbReference type="Proteomes" id="UP000198836">
    <property type="component" value="Unassembled WGS sequence"/>
</dbReference>
<proteinExistence type="predicted"/>
<keyword evidence="3" id="KW-1185">Reference proteome</keyword>
<dbReference type="EMBL" id="FOJM01000001">
    <property type="protein sequence ID" value="SFA39149.1"/>
    <property type="molecule type" value="Genomic_DNA"/>
</dbReference>
<dbReference type="SUPFAM" id="SSF88723">
    <property type="entry name" value="PIN domain-like"/>
    <property type="match status" value="1"/>
</dbReference>
<protein>
    <submittedName>
        <fullName evidence="2">Predicted nucleic acid-binding protein, contains PIN domain</fullName>
    </submittedName>
</protein>
<organism evidence="2 3">
    <name type="scientific">Pedobacter suwonensis</name>
    <dbReference type="NCBI Taxonomy" id="332999"/>
    <lineage>
        <taxon>Bacteria</taxon>
        <taxon>Pseudomonadati</taxon>
        <taxon>Bacteroidota</taxon>
        <taxon>Sphingobacteriia</taxon>
        <taxon>Sphingobacteriales</taxon>
        <taxon>Sphingobacteriaceae</taxon>
        <taxon>Pedobacter</taxon>
    </lineage>
</organism>
<dbReference type="STRING" id="332999.SAMN04488511_101378"/>
<dbReference type="OrthoDB" id="1148871at2"/>
<gene>
    <name evidence="2" type="ORF">SAMN04488511_101378</name>
</gene>
<dbReference type="Pfam" id="PF13470">
    <property type="entry name" value="PIN_3"/>
    <property type="match status" value="1"/>
</dbReference>
<evidence type="ECO:0000313" key="2">
    <source>
        <dbReference type="EMBL" id="SFA39149.1"/>
    </source>
</evidence>
<evidence type="ECO:0000313" key="3">
    <source>
        <dbReference type="Proteomes" id="UP000198836"/>
    </source>
</evidence>
<dbReference type="RefSeq" id="WP_090979660.1">
    <property type="nucleotide sequence ID" value="NZ_FOJM01000001.1"/>
</dbReference>
<feature type="domain" description="PIN" evidence="1">
    <location>
        <begin position="2"/>
        <end position="116"/>
    </location>
</feature>
<reference evidence="3" key="1">
    <citation type="submission" date="2016-10" db="EMBL/GenBank/DDBJ databases">
        <authorList>
            <person name="Varghese N."/>
            <person name="Submissions S."/>
        </authorList>
    </citation>
    <scope>NUCLEOTIDE SEQUENCE [LARGE SCALE GENOMIC DNA]</scope>
    <source>
        <strain evidence="3">DSM 18130</strain>
    </source>
</reference>
<dbReference type="InterPro" id="IPR002716">
    <property type="entry name" value="PIN_dom"/>
</dbReference>
<sequence>MRVFLDANVLVSVLNKEYPVFTYSSRILSLATHPKFEIYTSPMCLAIAFYFAEKKHKTQLAKQKIDLLCQYLKIAGNSSEGVLDTLSNEKIHDLEDGLEYYAAQSVDCKCIITQDVEDFYFSDIEVLSCQEFFKRHLLS</sequence>
<dbReference type="Gene3D" id="3.40.50.1010">
    <property type="entry name" value="5'-nuclease"/>
    <property type="match status" value="1"/>
</dbReference>